<sequence length="266" mass="29790">MARIRIEPELPYAVEFDRVSLSMPRSKRRGGQGTRHRIRRLAGESSRQQVPVFTDVSVSILPGESVAILGGVKSGREEFLRLAAGTLVPDSGRVHRQDRVVPILDDSRCLTPSYTTRQNIYLTAGLLGMTPEETTGRLDWIVDMAQAGKWLDSYLRGAPRNMRQRLVWTVSMATGARIFAIEKSLVIGHGEFMERCWSHVEGIRASGVTFLVASDEREVLERFCDRALVLRGGRIIADTSVEEGLGFIRPARRTDPTEQPDDRDDN</sequence>
<feature type="compositionally biased region" description="Basic residues" evidence="1">
    <location>
        <begin position="25"/>
        <end position="40"/>
    </location>
</feature>
<name>A0A6J7IML4_9ZZZZ</name>
<dbReference type="PANTHER" id="PTHR46743">
    <property type="entry name" value="TEICHOIC ACIDS EXPORT ATP-BINDING PROTEIN TAGH"/>
    <property type="match status" value="1"/>
</dbReference>
<dbReference type="EMBL" id="CAFBNE010000006">
    <property type="protein sequence ID" value="CAB4932070.1"/>
    <property type="molecule type" value="Genomic_DNA"/>
</dbReference>
<protein>
    <submittedName>
        <fullName evidence="3">Unannotated protein</fullName>
    </submittedName>
</protein>
<dbReference type="GO" id="GO:0005524">
    <property type="term" value="F:ATP binding"/>
    <property type="evidence" value="ECO:0007669"/>
    <property type="project" value="InterPro"/>
</dbReference>
<dbReference type="PANTHER" id="PTHR46743:SF2">
    <property type="entry name" value="TEICHOIC ACIDS EXPORT ATP-BINDING PROTEIN TAGH"/>
    <property type="match status" value="1"/>
</dbReference>
<feature type="domain" description="ABC transporter" evidence="2">
    <location>
        <begin position="36"/>
        <end position="257"/>
    </location>
</feature>
<dbReference type="PROSITE" id="PS50893">
    <property type="entry name" value="ABC_TRANSPORTER_2"/>
    <property type="match status" value="1"/>
</dbReference>
<evidence type="ECO:0000256" key="1">
    <source>
        <dbReference type="SAM" id="MobiDB-lite"/>
    </source>
</evidence>
<proteinExistence type="predicted"/>
<dbReference type="InterPro" id="IPR003439">
    <property type="entry name" value="ABC_transporter-like_ATP-bd"/>
</dbReference>
<dbReference type="GO" id="GO:0016887">
    <property type="term" value="F:ATP hydrolysis activity"/>
    <property type="evidence" value="ECO:0007669"/>
    <property type="project" value="InterPro"/>
</dbReference>
<feature type="region of interest" description="Disordered" evidence="1">
    <location>
        <begin position="247"/>
        <end position="266"/>
    </location>
</feature>
<evidence type="ECO:0000259" key="2">
    <source>
        <dbReference type="PROSITE" id="PS50893"/>
    </source>
</evidence>
<dbReference type="AlphaFoldDB" id="A0A6J7IML4"/>
<accession>A0A6J7IML4</accession>
<evidence type="ECO:0000313" key="3">
    <source>
        <dbReference type="EMBL" id="CAB4932070.1"/>
    </source>
</evidence>
<reference evidence="3" key="1">
    <citation type="submission" date="2020-05" db="EMBL/GenBank/DDBJ databases">
        <authorList>
            <person name="Chiriac C."/>
            <person name="Salcher M."/>
            <person name="Ghai R."/>
            <person name="Kavagutti S V."/>
        </authorList>
    </citation>
    <scope>NUCLEOTIDE SEQUENCE</scope>
</reference>
<dbReference type="SUPFAM" id="SSF52540">
    <property type="entry name" value="P-loop containing nucleoside triphosphate hydrolases"/>
    <property type="match status" value="1"/>
</dbReference>
<organism evidence="3">
    <name type="scientific">freshwater metagenome</name>
    <dbReference type="NCBI Taxonomy" id="449393"/>
    <lineage>
        <taxon>unclassified sequences</taxon>
        <taxon>metagenomes</taxon>
        <taxon>ecological metagenomes</taxon>
    </lineage>
</organism>
<gene>
    <name evidence="3" type="ORF">UFOPK3772_00319</name>
</gene>
<dbReference type="InterPro" id="IPR050683">
    <property type="entry name" value="Bact_Polysacc_Export_ATP-bd"/>
</dbReference>
<dbReference type="InterPro" id="IPR027417">
    <property type="entry name" value="P-loop_NTPase"/>
</dbReference>
<feature type="region of interest" description="Disordered" evidence="1">
    <location>
        <begin position="23"/>
        <end position="44"/>
    </location>
</feature>
<dbReference type="Gene3D" id="3.40.50.300">
    <property type="entry name" value="P-loop containing nucleotide triphosphate hydrolases"/>
    <property type="match status" value="1"/>
</dbReference>